<dbReference type="InterPro" id="IPR000863">
    <property type="entry name" value="Sulfotransferase_dom"/>
</dbReference>
<dbReference type="InterPro" id="IPR027417">
    <property type="entry name" value="P-loop_NTPase"/>
</dbReference>
<evidence type="ECO:0000256" key="1">
    <source>
        <dbReference type="ARBA" id="ARBA00022679"/>
    </source>
</evidence>
<proteinExistence type="predicted"/>
<organism evidence="4 5">
    <name type="scientific">Nocardioides fonticola</name>
    <dbReference type="NCBI Taxonomy" id="450363"/>
    <lineage>
        <taxon>Bacteria</taxon>
        <taxon>Bacillati</taxon>
        <taxon>Actinomycetota</taxon>
        <taxon>Actinomycetes</taxon>
        <taxon>Propionibacteriales</taxon>
        <taxon>Nocardioidaceae</taxon>
        <taxon>Nocardioides</taxon>
    </lineage>
</organism>
<keyword evidence="2" id="KW-0325">Glycoprotein</keyword>
<gene>
    <name evidence="4" type="ORF">GCM10022215_24830</name>
</gene>
<comment type="caution">
    <text evidence="4">The sequence shown here is derived from an EMBL/GenBank/DDBJ whole genome shotgun (WGS) entry which is preliminary data.</text>
</comment>
<dbReference type="PANTHER" id="PTHR10605">
    <property type="entry name" value="HEPARAN SULFATE SULFOTRANSFERASE"/>
    <property type="match status" value="1"/>
</dbReference>
<dbReference type="EMBL" id="BAAAZH010000017">
    <property type="protein sequence ID" value="GAA4120787.1"/>
    <property type="molecule type" value="Genomic_DNA"/>
</dbReference>
<dbReference type="Pfam" id="PF00685">
    <property type="entry name" value="Sulfotransfer_1"/>
    <property type="match status" value="1"/>
</dbReference>
<dbReference type="SUPFAM" id="SSF52540">
    <property type="entry name" value="P-loop containing nucleoside triphosphate hydrolases"/>
    <property type="match status" value="1"/>
</dbReference>
<dbReference type="Gene3D" id="3.40.50.300">
    <property type="entry name" value="P-loop containing nucleotide triphosphate hydrolases"/>
    <property type="match status" value="1"/>
</dbReference>
<evidence type="ECO:0000313" key="4">
    <source>
        <dbReference type="EMBL" id="GAA4120787.1"/>
    </source>
</evidence>
<name>A0ABP7XK54_9ACTN</name>
<sequence length="287" mass="32401">MRVGYVVSGSQKAGTTSLALLLRHHPHLAPAPVKEWHYFDDESRRWAEHDFADYSVPRTDPRQVMAGDATPLYLWWPQALERMHRYDPALRHIVLVRDPIERLVSQWQMISNRWPAEAVSWARFLTRFAPDPAEVPQPQRPPRTNVHAFRMHSGVVRGYYGAQLRHGIEVFGREAFLVLDMRELIADHVATVHRVTDHLGLPRLDDVPSLPHGMKGKPALSPDRPTVEQIAGLVERYAPDLELFAELSGVDVSAWSTCAVADGRLSVEEFTARLTTRFAAPAHAAAP</sequence>
<dbReference type="Proteomes" id="UP001501495">
    <property type="component" value="Unassembled WGS sequence"/>
</dbReference>
<evidence type="ECO:0000313" key="5">
    <source>
        <dbReference type="Proteomes" id="UP001501495"/>
    </source>
</evidence>
<accession>A0ABP7XK54</accession>
<protein>
    <recommendedName>
        <fullName evidence="3">Sulfotransferase domain-containing protein</fullName>
    </recommendedName>
</protein>
<feature type="domain" description="Sulfotransferase" evidence="3">
    <location>
        <begin position="6"/>
        <end position="206"/>
    </location>
</feature>
<reference evidence="5" key="1">
    <citation type="journal article" date="2019" name="Int. J. Syst. Evol. Microbiol.">
        <title>The Global Catalogue of Microorganisms (GCM) 10K type strain sequencing project: providing services to taxonomists for standard genome sequencing and annotation.</title>
        <authorList>
            <consortium name="The Broad Institute Genomics Platform"/>
            <consortium name="The Broad Institute Genome Sequencing Center for Infectious Disease"/>
            <person name="Wu L."/>
            <person name="Ma J."/>
        </authorList>
    </citation>
    <scope>NUCLEOTIDE SEQUENCE [LARGE SCALE GENOMIC DNA]</scope>
    <source>
        <strain evidence="5">JCM 16703</strain>
    </source>
</reference>
<keyword evidence="1" id="KW-0808">Transferase</keyword>
<keyword evidence="5" id="KW-1185">Reference proteome</keyword>
<dbReference type="PANTHER" id="PTHR10605:SF56">
    <property type="entry name" value="BIFUNCTIONAL HEPARAN SULFATE N-DEACETYLASE_N-SULFOTRANSFERASE"/>
    <property type="match status" value="1"/>
</dbReference>
<evidence type="ECO:0000256" key="2">
    <source>
        <dbReference type="ARBA" id="ARBA00023180"/>
    </source>
</evidence>
<evidence type="ECO:0000259" key="3">
    <source>
        <dbReference type="Pfam" id="PF00685"/>
    </source>
</evidence>
<dbReference type="InterPro" id="IPR037359">
    <property type="entry name" value="NST/OST"/>
</dbReference>